<dbReference type="Gene3D" id="3.10.105.10">
    <property type="entry name" value="Dipeptide-binding Protein, Domain 3"/>
    <property type="match status" value="1"/>
</dbReference>
<accession>A0ABW5PMR2</accession>
<name>A0ABW5PMR2_9BACI</name>
<dbReference type="Gene3D" id="3.90.76.10">
    <property type="entry name" value="Dipeptide-binding Protein, Domain 1"/>
    <property type="match status" value="1"/>
</dbReference>
<reference evidence="6" key="1">
    <citation type="journal article" date="2019" name="Int. J. Syst. Evol. Microbiol.">
        <title>The Global Catalogue of Microorganisms (GCM) 10K type strain sequencing project: providing services to taxonomists for standard genome sequencing and annotation.</title>
        <authorList>
            <consortium name="The Broad Institute Genomics Platform"/>
            <consortium name="The Broad Institute Genome Sequencing Center for Infectious Disease"/>
            <person name="Wu L."/>
            <person name="Ma J."/>
        </authorList>
    </citation>
    <scope>NUCLEOTIDE SEQUENCE [LARGE SCALE GENOMIC DNA]</scope>
    <source>
        <strain evidence="6">TISTR 2241</strain>
    </source>
</reference>
<evidence type="ECO:0000259" key="4">
    <source>
        <dbReference type="Pfam" id="PF00496"/>
    </source>
</evidence>
<evidence type="ECO:0000313" key="6">
    <source>
        <dbReference type="Proteomes" id="UP001597458"/>
    </source>
</evidence>
<comment type="similarity">
    <text evidence="2">Belongs to the bacterial solute-binding protein 5 family.</text>
</comment>
<sequence length="537" mass="60118">MKKIISALIIVMCFVLVLSGCGGSSSSGGSTSKKDGTMIIGMESEADVLDPHSATGWVTMRVNNQIYQPLIGEDLTKSANEAPTPKLVGVLAKNWDVSEDGKTYTFNLRENVKFTDGTPFDAEAVAFNLDRLTNKNFKYYYELGNAKTYRTWLYYKNYKIVNGHNIQINLSQPFPDFPRMLAQINSLQIVSPTAVKKYGNEKFGNHPVGTGPFKFQSRVRGSKIVLVRNNDYWGKKAYLSKVIFRPISDASSRVLALENGEVDMIAVPPADSLSKLKKEDFNISYTKPPHVWYLVFNMENKEMKNIKVRQAINYAINRDGIANSLLKGSAMPANTIQAPGSSAYDPNKNYYPYNVEKAKQLMKEAGYGNGFTTTLRTSTDGSGQLIPTDIAEWIQRDLAKIGIKVKIDTQEWINYYSTFMQGMPPNVGMNQMSSGRTTPYFLSMIANSKYMAPGGMNSGRYDSKELDTLLNSATTAKNQEESIKLWKKAEDMMMKDPGWAPIVNDKAPYAISKSIKNFVNPAEEWYDLSNVWTTNKN</sequence>
<dbReference type="PROSITE" id="PS01040">
    <property type="entry name" value="SBP_BACTERIAL_5"/>
    <property type="match status" value="1"/>
</dbReference>
<dbReference type="PROSITE" id="PS51257">
    <property type="entry name" value="PROKAR_LIPOPROTEIN"/>
    <property type="match status" value="1"/>
</dbReference>
<organism evidence="5 6">
    <name type="scientific">Terrilactibacillus laevilacticus</name>
    <dbReference type="NCBI Taxonomy" id="1380157"/>
    <lineage>
        <taxon>Bacteria</taxon>
        <taxon>Bacillati</taxon>
        <taxon>Bacillota</taxon>
        <taxon>Bacilli</taxon>
        <taxon>Bacillales</taxon>
        <taxon>Bacillaceae</taxon>
        <taxon>Terrilactibacillus</taxon>
    </lineage>
</organism>
<evidence type="ECO:0000256" key="1">
    <source>
        <dbReference type="ARBA" id="ARBA00004193"/>
    </source>
</evidence>
<dbReference type="Proteomes" id="UP001597458">
    <property type="component" value="Unassembled WGS sequence"/>
</dbReference>
<comment type="caution">
    <text evidence="5">The sequence shown here is derived from an EMBL/GenBank/DDBJ whole genome shotgun (WGS) entry which is preliminary data.</text>
</comment>
<dbReference type="PANTHER" id="PTHR30290">
    <property type="entry name" value="PERIPLASMIC BINDING COMPONENT OF ABC TRANSPORTER"/>
    <property type="match status" value="1"/>
</dbReference>
<dbReference type="Gene3D" id="3.40.190.10">
    <property type="entry name" value="Periplasmic binding protein-like II"/>
    <property type="match status" value="1"/>
</dbReference>
<evidence type="ECO:0000256" key="2">
    <source>
        <dbReference type="ARBA" id="ARBA00005695"/>
    </source>
</evidence>
<dbReference type="InterPro" id="IPR023765">
    <property type="entry name" value="SBP_5_CS"/>
</dbReference>
<dbReference type="Pfam" id="PF00496">
    <property type="entry name" value="SBP_bac_5"/>
    <property type="match status" value="1"/>
</dbReference>
<dbReference type="InterPro" id="IPR000914">
    <property type="entry name" value="SBP_5_dom"/>
</dbReference>
<gene>
    <name evidence="5" type="ORF">ACFSTF_00005</name>
</gene>
<protein>
    <submittedName>
        <fullName evidence="5">ABC transporter substrate-binding protein</fullName>
    </submittedName>
</protein>
<proteinExistence type="inferred from homology"/>
<comment type="subcellular location">
    <subcellularLocation>
        <location evidence="1">Cell membrane</location>
        <topology evidence="1">Lipid-anchor</topology>
    </subcellularLocation>
</comment>
<dbReference type="RefSeq" id="WP_141191367.1">
    <property type="nucleotide sequence ID" value="NZ_JBHUMR010000001.1"/>
</dbReference>
<dbReference type="PIRSF" id="PIRSF002741">
    <property type="entry name" value="MppA"/>
    <property type="match status" value="1"/>
</dbReference>
<keyword evidence="3" id="KW-0732">Signal</keyword>
<dbReference type="InterPro" id="IPR039424">
    <property type="entry name" value="SBP_5"/>
</dbReference>
<dbReference type="SUPFAM" id="SSF53850">
    <property type="entry name" value="Periplasmic binding protein-like II"/>
    <property type="match status" value="1"/>
</dbReference>
<evidence type="ECO:0000313" key="5">
    <source>
        <dbReference type="EMBL" id="MFD2615727.1"/>
    </source>
</evidence>
<feature type="domain" description="Solute-binding protein family 5" evidence="4">
    <location>
        <begin position="86"/>
        <end position="448"/>
    </location>
</feature>
<dbReference type="EMBL" id="JBHUMR010000001">
    <property type="protein sequence ID" value="MFD2615727.1"/>
    <property type="molecule type" value="Genomic_DNA"/>
</dbReference>
<keyword evidence="6" id="KW-1185">Reference proteome</keyword>
<dbReference type="InterPro" id="IPR030678">
    <property type="entry name" value="Peptide/Ni-bd"/>
</dbReference>
<evidence type="ECO:0000256" key="3">
    <source>
        <dbReference type="ARBA" id="ARBA00022729"/>
    </source>
</evidence>